<keyword evidence="2" id="KW-1185">Reference proteome</keyword>
<evidence type="ECO:0000313" key="1">
    <source>
        <dbReference type="EMBL" id="WBO84795.1"/>
    </source>
</evidence>
<gene>
    <name evidence="1" type="ORF">O9Z63_00805</name>
</gene>
<organism evidence="1 2">
    <name type="scientific">Hymenobacter yonginensis</name>
    <dbReference type="NCBI Taxonomy" id="748197"/>
    <lineage>
        <taxon>Bacteria</taxon>
        <taxon>Pseudomonadati</taxon>
        <taxon>Bacteroidota</taxon>
        <taxon>Cytophagia</taxon>
        <taxon>Cytophagales</taxon>
        <taxon>Hymenobacteraceae</taxon>
        <taxon>Hymenobacter</taxon>
    </lineage>
</organism>
<dbReference type="EMBL" id="CP115396">
    <property type="protein sequence ID" value="WBO84795.1"/>
    <property type="molecule type" value="Genomic_DNA"/>
</dbReference>
<accession>A0ABY7PQW9</accession>
<name>A0ABY7PQW9_9BACT</name>
<proteinExistence type="predicted"/>
<sequence>MKVALIPALEISPPSIDWQLVGPRPIGHFWQNPFEWDNYQARVLQEAGLADHKRIIQGSHFLSLDSWSLSDLKSIIRWHLGPEGNDTPAADSCALFGGGVLFVDDNPVLVPQCCSTLADLHSWSTLLEPQFQSGYFCLEGHPCPKATRQGHILRITCHDEHEDFNQPAKAAFSLEIAALATAVSAAEAALASFCEKVDLLSAEFGVKRLSDHLVRGR</sequence>
<reference evidence="1 2" key="1">
    <citation type="journal article" date="2011" name="Int. J. Syst. Evol. Microbiol.">
        <title>Hymenobacter yonginensis sp. nov., isolated from a mesotrophic artificial lake.</title>
        <authorList>
            <person name="Joung Y."/>
            <person name="Cho S.H."/>
            <person name="Kim H."/>
            <person name="Kim S.B."/>
            <person name="Joh K."/>
        </authorList>
    </citation>
    <scope>NUCLEOTIDE SEQUENCE [LARGE SCALE GENOMIC DNA]</scope>
    <source>
        <strain evidence="1 2">KCTC 22745</strain>
    </source>
</reference>
<dbReference type="Proteomes" id="UP001211872">
    <property type="component" value="Chromosome"/>
</dbReference>
<dbReference type="RefSeq" id="WP_270127353.1">
    <property type="nucleotide sequence ID" value="NZ_CP115396.1"/>
</dbReference>
<protein>
    <submittedName>
        <fullName evidence="1">Uncharacterized protein</fullName>
    </submittedName>
</protein>
<evidence type="ECO:0000313" key="2">
    <source>
        <dbReference type="Proteomes" id="UP001211872"/>
    </source>
</evidence>